<feature type="domain" description="Isochorismatase-like" evidence="2">
    <location>
        <begin position="16"/>
        <end position="176"/>
    </location>
</feature>
<evidence type="ECO:0000313" key="4">
    <source>
        <dbReference type="Proteomes" id="UP001381003"/>
    </source>
</evidence>
<evidence type="ECO:0000313" key="3">
    <source>
        <dbReference type="EMBL" id="WWF04623.1"/>
    </source>
</evidence>
<proteinExistence type="predicted"/>
<dbReference type="Gene3D" id="3.40.50.850">
    <property type="entry name" value="Isochorismatase-like"/>
    <property type="match status" value="1"/>
</dbReference>
<dbReference type="InterPro" id="IPR036380">
    <property type="entry name" value="Isochorismatase-like_sf"/>
</dbReference>
<evidence type="ECO:0000256" key="1">
    <source>
        <dbReference type="ARBA" id="ARBA00022801"/>
    </source>
</evidence>
<dbReference type="GO" id="GO:0016787">
    <property type="term" value="F:hydrolase activity"/>
    <property type="evidence" value="ECO:0007669"/>
    <property type="project" value="UniProtKB-KW"/>
</dbReference>
<dbReference type="SUPFAM" id="SSF52499">
    <property type="entry name" value="Isochorismatase-like hydrolases"/>
    <property type="match status" value="1"/>
</dbReference>
<reference evidence="3 4" key="1">
    <citation type="submission" date="2022-09" db="EMBL/GenBank/DDBJ databases">
        <title>Complete genome sequence of Janibacter terrae strain COS04-44, PCL-degrading bacteria isolated from oil spilled coast.</title>
        <authorList>
            <person name="Park H."/>
            <person name="Kim J.Y."/>
            <person name="An S.H."/>
            <person name="Lee C.M."/>
            <person name="Weon H.-Y."/>
        </authorList>
    </citation>
    <scope>NUCLEOTIDE SEQUENCE [LARGE SCALE GENOMIC DNA]</scope>
    <source>
        <strain evidence="3 4">COS04-44</strain>
    </source>
</reference>
<organism evidence="3 4">
    <name type="scientific">Janibacter terrae</name>
    <dbReference type="NCBI Taxonomy" id="103817"/>
    <lineage>
        <taxon>Bacteria</taxon>
        <taxon>Bacillati</taxon>
        <taxon>Actinomycetota</taxon>
        <taxon>Actinomycetes</taxon>
        <taxon>Micrococcales</taxon>
        <taxon>Intrasporangiaceae</taxon>
        <taxon>Janibacter</taxon>
    </lineage>
</organism>
<dbReference type="EMBL" id="CP104874">
    <property type="protein sequence ID" value="WWF04623.1"/>
    <property type="molecule type" value="Genomic_DNA"/>
</dbReference>
<dbReference type="InterPro" id="IPR050272">
    <property type="entry name" value="Isochorismatase-like_hydrls"/>
</dbReference>
<gene>
    <name evidence="3" type="ORF">N5P18_13155</name>
</gene>
<accession>A0ABZ2FEG6</accession>
<dbReference type="PANTHER" id="PTHR43540">
    <property type="entry name" value="PEROXYUREIDOACRYLATE/UREIDOACRYLATE AMIDOHYDROLASE-RELATED"/>
    <property type="match status" value="1"/>
</dbReference>
<dbReference type="RefSeq" id="WP_338537915.1">
    <property type="nucleotide sequence ID" value="NZ_CP104874.1"/>
</dbReference>
<keyword evidence="1 3" id="KW-0378">Hydrolase</keyword>
<dbReference type="InterPro" id="IPR000868">
    <property type="entry name" value="Isochorismatase-like_dom"/>
</dbReference>
<dbReference type="Pfam" id="PF00857">
    <property type="entry name" value="Isochorismatase"/>
    <property type="match status" value="1"/>
</dbReference>
<protein>
    <submittedName>
        <fullName evidence="3">Cysteine hydrolase</fullName>
    </submittedName>
</protein>
<name>A0ABZ2FEG6_9MICO</name>
<sequence>MTGAERPSLPDLDDAWLVVVDPQRIFADPASEWGSPMFDAALGPIKSLRSGFGAERTLVTRWLPGTSREGSWGPYFERWAFADRADTDPLFDLVSPANGWSSRGTVDVTTFGKWGTALRRVTGETPTLVLAGVSTDCCVISTALPAADAGATLVVAADACAGSSEEDHAAALQVMGLYAPQIVVSTSAEVLAER</sequence>
<evidence type="ECO:0000259" key="2">
    <source>
        <dbReference type="Pfam" id="PF00857"/>
    </source>
</evidence>
<dbReference type="Proteomes" id="UP001381003">
    <property type="component" value="Chromosome"/>
</dbReference>
<keyword evidence="4" id="KW-1185">Reference proteome</keyword>